<name>A0A5B9DQU1_9HYPH</name>
<gene>
    <name evidence="1" type="ORF">FNA67_15390</name>
</gene>
<protein>
    <submittedName>
        <fullName evidence="1">Uncharacterized protein</fullName>
    </submittedName>
</protein>
<accession>A0A5B9DQU1</accession>
<reference evidence="1 2" key="1">
    <citation type="journal article" date="2015" name="Int. J. Syst. Evol. Microbiol.">
        <title>Youhaiella tibetensis gen. nov., sp. nov., isolated from subsurface sediment.</title>
        <authorList>
            <person name="Wang Y.X."/>
            <person name="Huang F.Q."/>
            <person name="Nogi Y."/>
            <person name="Pang S.J."/>
            <person name="Wang P.K."/>
            <person name="Lv J."/>
        </authorList>
    </citation>
    <scope>NUCLEOTIDE SEQUENCE [LARGE SCALE GENOMIC DNA]</scope>
    <source>
        <strain evidence="2">fig4</strain>
    </source>
</reference>
<dbReference type="Proteomes" id="UP000321062">
    <property type="component" value="Chromosome"/>
</dbReference>
<evidence type="ECO:0000313" key="1">
    <source>
        <dbReference type="EMBL" id="QEE21486.1"/>
    </source>
</evidence>
<evidence type="ECO:0000313" key="2">
    <source>
        <dbReference type="Proteomes" id="UP000321062"/>
    </source>
</evidence>
<dbReference type="KEGG" id="yti:FNA67_15390"/>
<dbReference type="AlphaFoldDB" id="A0A5B9DQU1"/>
<organism evidence="1 2">
    <name type="scientific">Paradevosia tibetensis</name>
    <dbReference type="NCBI Taxonomy" id="1447062"/>
    <lineage>
        <taxon>Bacteria</taxon>
        <taxon>Pseudomonadati</taxon>
        <taxon>Pseudomonadota</taxon>
        <taxon>Alphaproteobacteria</taxon>
        <taxon>Hyphomicrobiales</taxon>
        <taxon>Devosiaceae</taxon>
        <taxon>Paradevosia</taxon>
    </lineage>
</organism>
<keyword evidence="2" id="KW-1185">Reference proteome</keyword>
<dbReference type="EMBL" id="CP041690">
    <property type="protein sequence ID" value="QEE21486.1"/>
    <property type="molecule type" value="Genomic_DNA"/>
</dbReference>
<sequence>MNAEQLREYLVIIRWSPLDLAQVLGCEEGLVNAWVLGTEDTPDDVGGWLDTIAHFHKAAESQRPRRFQGYNRPKASERALEHVPVDAYYLLRRLGQGPVPLTDLYGIRDEGLVDFLITRGLAVRDSDELLITEAGRGMGEIEEED</sequence>
<proteinExistence type="predicted"/>
<dbReference type="OrthoDB" id="7268941at2"/>
<dbReference type="RefSeq" id="WP_049705993.1">
    <property type="nucleotide sequence ID" value="NZ_BMFM01000001.1"/>
</dbReference>